<feature type="domain" description="Laminin G" evidence="2">
    <location>
        <begin position="1"/>
        <end position="156"/>
    </location>
</feature>
<dbReference type="OrthoDB" id="10014052at2759"/>
<dbReference type="GO" id="GO:0016020">
    <property type="term" value="C:membrane"/>
    <property type="evidence" value="ECO:0007669"/>
    <property type="project" value="UniProtKB-SubCell"/>
</dbReference>
<reference evidence="3 4" key="1">
    <citation type="submission" date="2018-11" db="EMBL/GenBank/DDBJ databases">
        <authorList>
            <consortium name="Pathogen Informatics"/>
        </authorList>
    </citation>
    <scope>NUCLEOTIDE SEQUENCE [LARGE SCALE GENOMIC DNA]</scope>
    <source>
        <strain evidence="3 4">Egypt</strain>
    </source>
</reference>
<gene>
    <name evidence="3" type="ORF">ECPE_LOCUS16944</name>
</gene>
<dbReference type="EMBL" id="UZAN01066624">
    <property type="protein sequence ID" value="VDP94218.1"/>
    <property type="molecule type" value="Genomic_DNA"/>
</dbReference>
<dbReference type="Pfam" id="PF02210">
    <property type="entry name" value="Laminin_G_2"/>
    <property type="match status" value="1"/>
</dbReference>
<dbReference type="InterPro" id="IPR050372">
    <property type="entry name" value="Neurexin-related_CASP"/>
</dbReference>
<keyword evidence="1" id="KW-1015">Disulfide bond</keyword>
<evidence type="ECO:0000313" key="4">
    <source>
        <dbReference type="Proteomes" id="UP000272942"/>
    </source>
</evidence>
<sequence length="157" mass="17483">MLISAQSGDVTQSYVPSKETNLSEITIIEIRQGYVEYSIHLPISGTQYRVGSRTVLRIRSDRSITDGQCHTIHIARSQKRATLITDHHMVSGEFQDTYLNYNPNNVVFFGGLAINNTGFPSDYQNFTGCVGDVFVNEHSVQLLTTASELRGPVEPCQ</sequence>
<keyword evidence="4" id="KW-1185">Reference proteome</keyword>
<protein>
    <recommendedName>
        <fullName evidence="2">Laminin G domain-containing protein</fullName>
    </recommendedName>
</protein>
<evidence type="ECO:0000256" key="1">
    <source>
        <dbReference type="PROSITE-ProRule" id="PRU00122"/>
    </source>
</evidence>
<dbReference type="CDD" id="cd00110">
    <property type="entry name" value="LamG"/>
    <property type="match status" value="1"/>
</dbReference>
<evidence type="ECO:0000313" key="3">
    <source>
        <dbReference type="EMBL" id="VDP94218.1"/>
    </source>
</evidence>
<evidence type="ECO:0000259" key="2">
    <source>
        <dbReference type="PROSITE" id="PS50025"/>
    </source>
</evidence>
<dbReference type="PROSITE" id="PS50025">
    <property type="entry name" value="LAM_G_DOMAIN"/>
    <property type="match status" value="1"/>
</dbReference>
<dbReference type="InterPro" id="IPR013320">
    <property type="entry name" value="ConA-like_dom_sf"/>
</dbReference>
<organism evidence="3 4">
    <name type="scientific">Echinostoma caproni</name>
    <dbReference type="NCBI Taxonomy" id="27848"/>
    <lineage>
        <taxon>Eukaryota</taxon>
        <taxon>Metazoa</taxon>
        <taxon>Spiralia</taxon>
        <taxon>Lophotrochozoa</taxon>
        <taxon>Platyhelminthes</taxon>
        <taxon>Trematoda</taxon>
        <taxon>Digenea</taxon>
        <taxon>Plagiorchiida</taxon>
        <taxon>Echinostomata</taxon>
        <taxon>Echinostomatoidea</taxon>
        <taxon>Echinostomatidae</taxon>
        <taxon>Echinostoma</taxon>
    </lineage>
</organism>
<dbReference type="SUPFAM" id="SSF49899">
    <property type="entry name" value="Concanavalin A-like lectins/glucanases"/>
    <property type="match status" value="1"/>
</dbReference>
<feature type="disulfide bond" evidence="1">
    <location>
        <begin position="129"/>
        <end position="156"/>
    </location>
</feature>
<accession>A0A3P8IE43</accession>
<dbReference type="InterPro" id="IPR001791">
    <property type="entry name" value="Laminin_G"/>
</dbReference>
<name>A0A3P8IE43_9TREM</name>
<dbReference type="Gene3D" id="2.60.120.200">
    <property type="match status" value="1"/>
</dbReference>
<dbReference type="SMART" id="SM00282">
    <property type="entry name" value="LamG"/>
    <property type="match status" value="1"/>
</dbReference>
<proteinExistence type="predicted"/>
<dbReference type="PANTHER" id="PTHR15036">
    <property type="entry name" value="PIKACHURIN-LIKE PROTEIN"/>
    <property type="match status" value="1"/>
</dbReference>
<dbReference type="AlphaFoldDB" id="A0A3P8IE43"/>
<dbReference type="Proteomes" id="UP000272942">
    <property type="component" value="Unassembled WGS sequence"/>
</dbReference>
<dbReference type="PANTHER" id="PTHR15036:SF85">
    <property type="entry name" value="SP2353, ISOFORM A"/>
    <property type="match status" value="1"/>
</dbReference>